<organism evidence="1 2">
    <name type="scientific">Zostera marina</name>
    <name type="common">Eelgrass</name>
    <dbReference type="NCBI Taxonomy" id="29655"/>
    <lineage>
        <taxon>Eukaryota</taxon>
        <taxon>Viridiplantae</taxon>
        <taxon>Streptophyta</taxon>
        <taxon>Embryophyta</taxon>
        <taxon>Tracheophyta</taxon>
        <taxon>Spermatophyta</taxon>
        <taxon>Magnoliopsida</taxon>
        <taxon>Liliopsida</taxon>
        <taxon>Zosteraceae</taxon>
        <taxon>Zostera</taxon>
    </lineage>
</organism>
<gene>
    <name evidence="1" type="ORF">ZOSMA_324G00130</name>
</gene>
<accession>A0A0K9P8Q0</accession>
<protein>
    <submittedName>
        <fullName evidence="1">Uncharacterized protein</fullName>
    </submittedName>
</protein>
<proteinExistence type="predicted"/>
<name>A0A0K9P8Q0_ZOSMR</name>
<dbReference type="AlphaFoldDB" id="A0A0K9P8Q0"/>
<keyword evidence="2" id="KW-1185">Reference proteome</keyword>
<dbReference type="Proteomes" id="UP000036987">
    <property type="component" value="Unassembled WGS sequence"/>
</dbReference>
<sequence length="58" mass="6605">MEPESEFTPTRDPSHSHPYLELLKITIKICFSSSGAAHLISSFYKTIFLSLFNKNENS</sequence>
<evidence type="ECO:0000313" key="1">
    <source>
        <dbReference type="EMBL" id="KMZ65359.1"/>
    </source>
</evidence>
<reference evidence="2" key="1">
    <citation type="journal article" date="2016" name="Nature">
        <title>The genome of the seagrass Zostera marina reveals angiosperm adaptation to the sea.</title>
        <authorList>
            <person name="Olsen J.L."/>
            <person name="Rouze P."/>
            <person name="Verhelst B."/>
            <person name="Lin Y.-C."/>
            <person name="Bayer T."/>
            <person name="Collen J."/>
            <person name="Dattolo E."/>
            <person name="De Paoli E."/>
            <person name="Dittami S."/>
            <person name="Maumus F."/>
            <person name="Michel G."/>
            <person name="Kersting A."/>
            <person name="Lauritano C."/>
            <person name="Lohaus R."/>
            <person name="Toepel M."/>
            <person name="Tonon T."/>
            <person name="Vanneste K."/>
            <person name="Amirebrahimi M."/>
            <person name="Brakel J."/>
            <person name="Bostroem C."/>
            <person name="Chovatia M."/>
            <person name="Grimwood J."/>
            <person name="Jenkins J.W."/>
            <person name="Jueterbock A."/>
            <person name="Mraz A."/>
            <person name="Stam W.T."/>
            <person name="Tice H."/>
            <person name="Bornberg-Bauer E."/>
            <person name="Green P.J."/>
            <person name="Pearson G.A."/>
            <person name="Procaccini G."/>
            <person name="Duarte C.M."/>
            <person name="Schmutz J."/>
            <person name="Reusch T.B.H."/>
            <person name="Van de Peer Y."/>
        </authorList>
    </citation>
    <scope>NUCLEOTIDE SEQUENCE [LARGE SCALE GENOMIC DNA]</scope>
    <source>
        <strain evidence="2">cv. Finnish</strain>
    </source>
</reference>
<dbReference type="EMBL" id="LFYR01001044">
    <property type="protein sequence ID" value="KMZ65359.1"/>
    <property type="molecule type" value="Genomic_DNA"/>
</dbReference>
<evidence type="ECO:0000313" key="2">
    <source>
        <dbReference type="Proteomes" id="UP000036987"/>
    </source>
</evidence>
<comment type="caution">
    <text evidence="1">The sequence shown here is derived from an EMBL/GenBank/DDBJ whole genome shotgun (WGS) entry which is preliminary data.</text>
</comment>